<dbReference type="PANTHER" id="PTHR43685:SF3">
    <property type="entry name" value="SLR2126 PROTEIN"/>
    <property type="match status" value="1"/>
</dbReference>
<comment type="caution">
    <text evidence="4">The sequence shown here is derived from an EMBL/GenBank/DDBJ whole genome shotgun (WGS) entry which is preliminary data.</text>
</comment>
<dbReference type="InterPro" id="IPR050834">
    <property type="entry name" value="Glycosyltransf_2"/>
</dbReference>
<dbReference type="RefSeq" id="WP_105337099.1">
    <property type="nucleotide sequence ID" value="NZ_PUHZ01000019.1"/>
</dbReference>
<accession>A0A2S8GJS7</accession>
<protein>
    <submittedName>
        <fullName evidence="4">Glycosyl transferase family 2</fullName>
    </submittedName>
</protein>
<dbReference type="EMBL" id="PUHZ01000019">
    <property type="protein sequence ID" value="PQO44571.1"/>
    <property type="molecule type" value="Genomic_DNA"/>
</dbReference>
<keyword evidence="1 4" id="KW-0808">Transferase</keyword>
<reference evidence="4 5" key="1">
    <citation type="submission" date="2018-02" db="EMBL/GenBank/DDBJ databases">
        <title>Comparative genomes isolates from brazilian mangrove.</title>
        <authorList>
            <person name="Araujo J.E."/>
            <person name="Taketani R.G."/>
            <person name="Silva M.C.P."/>
            <person name="Loureco M.V."/>
            <person name="Andreote F.D."/>
        </authorList>
    </citation>
    <scope>NUCLEOTIDE SEQUENCE [LARGE SCALE GENOMIC DNA]</scope>
    <source>
        <strain evidence="4 5">Nap-Phe MGV</strain>
    </source>
</reference>
<proteinExistence type="predicted"/>
<dbReference type="OrthoDB" id="9784574at2"/>
<dbReference type="SUPFAM" id="SSF53448">
    <property type="entry name" value="Nucleotide-diphospho-sugar transferases"/>
    <property type="match status" value="1"/>
</dbReference>
<evidence type="ECO:0000313" key="5">
    <source>
        <dbReference type="Proteomes" id="UP000237819"/>
    </source>
</evidence>
<dbReference type="InterPro" id="IPR029044">
    <property type="entry name" value="Nucleotide-diphossugar_trans"/>
</dbReference>
<organism evidence="4 5">
    <name type="scientific">Blastopirellula marina</name>
    <dbReference type="NCBI Taxonomy" id="124"/>
    <lineage>
        <taxon>Bacteria</taxon>
        <taxon>Pseudomonadati</taxon>
        <taxon>Planctomycetota</taxon>
        <taxon>Planctomycetia</taxon>
        <taxon>Pirellulales</taxon>
        <taxon>Pirellulaceae</taxon>
        <taxon>Blastopirellula</taxon>
    </lineage>
</organism>
<dbReference type="GO" id="GO:0016740">
    <property type="term" value="F:transferase activity"/>
    <property type="evidence" value="ECO:0007669"/>
    <property type="project" value="UniProtKB-KW"/>
</dbReference>
<dbReference type="InterPro" id="IPR027791">
    <property type="entry name" value="Galactosyl_T_C"/>
</dbReference>
<evidence type="ECO:0000256" key="1">
    <source>
        <dbReference type="ARBA" id="ARBA00022679"/>
    </source>
</evidence>
<sequence>MKSSVIITTHNRSYYLDKVLHGYLNQKTPPHEVVIADDGSSDETPEVIQKYQDLAPFPILHAWYPFGGMPQLCKARNAATRLSTGDYLIYTDGDCIPGPTFISDHEHLATPGYYVQGRRNFLRYSAFDTFTGSESTWELLKCWLSGRLTKLHLLVHIPGFATTSNGIYGVRGCNIAAWRQDVLAINGWNEQFVGFWREDSEFITRLMRSGVKRRNALYSAVLFHMEHEKFFNEEDFERNNALLEASKDGPIFVDNGLMPTPDATPIALPEPQAA</sequence>
<dbReference type="Proteomes" id="UP000237819">
    <property type="component" value="Unassembled WGS sequence"/>
</dbReference>
<dbReference type="InterPro" id="IPR001173">
    <property type="entry name" value="Glyco_trans_2-like"/>
</dbReference>
<gene>
    <name evidence="4" type="ORF">C5Y93_19410</name>
</gene>
<evidence type="ECO:0000259" key="3">
    <source>
        <dbReference type="Pfam" id="PF02709"/>
    </source>
</evidence>
<name>A0A2S8GJS7_9BACT</name>
<feature type="domain" description="Galactosyltransferase C-terminal" evidence="3">
    <location>
        <begin position="167"/>
        <end position="216"/>
    </location>
</feature>
<evidence type="ECO:0000259" key="2">
    <source>
        <dbReference type="Pfam" id="PF00535"/>
    </source>
</evidence>
<dbReference type="Pfam" id="PF00535">
    <property type="entry name" value="Glycos_transf_2"/>
    <property type="match status" value="1"/>
</dbReference>
<dbReference type="Gene3D" id="3.90.550.10">
    <property type="entry name" value="Spore Coat Polysaccharide Biosynthesis Protein SpsA, Chain A"/>
    <property type="match status" value="1"/>
</dbReference>
<dbReference type="PANTHER" id="PTHR43685">
    <property type="entry name" value="GLYCOSYLTRANSFERASE"/>
    <property type="match status" value="1"/>
</dbReference>
<dbReference type="Pfam" id="PF02709">
    <property type="entry name" value="Glyco_transf_7C"/>
    <property type="match status" value="1"/>
</dbReference>
<evidence type="ECO:0000313" key="4">
    <source>
        <dbReference type="EMBL" id="PQO44571.1"/>
    </source>
</evidence>
<feature type="domain" description="Glycosyltransferase 2-like" evidence="2">
    <location>
        <begin position="4"/>
        <end position="111"/>
    </location>
</feature>
<dbReference type="AlphaFoldDB" id="A0A2S8GJS7"/>